<proteinExistence type="predicted"/>
<dbReference type="EMBL" id="JAAGNA010000790">
    <property type="protein sequence ID" value="NEC51335.1"/>
    <property type="molecule type" value="Genomic_DNA"/>
</dbReference>
<dbReference type="RefSeq" id="WP_033278069.1">
    <property type="nucleotide sequence ID" value="NZ_JAAGNA010000790.1"/>
</dbReference>
<keyword evidence="3" id="KW-1185">Reference proteome</keyword>
<feature type="domain" description="Bacterial transcriptional activator" evidence="1">
    <location>
        <begin position="3"/>
        <end position="94"/>
    </location>
</feature>
<dbReference type="Pfam" id="PF03704">
    <property type="entry name" value="BTAD"/>
    <property type="match status" value="1"/>
</dbReference>
<dbReference type="Proteomes" id="UP000471745">
    <property type="component" value="Unassembled WGS sequence"/>
</dbReference>
<organism evidence="2 3">
    <name type="scientific">Actinospica acidiphila</name>
    <dbReference type="NCBI Taxonomy" id="304899"/>
    <lineage>
        <taxon>Bacteria</taxon>
        <taxon>Bacillati</taxon>
        <taxon>Actinomycetota</taxon>
        <taxon>Actinomycetes</taxon>
        <taxon>Catenulisporales</taxon>
        <taxon>Actinospicaceae</taxon>
        <taxon>Actinospica</taxon>
    </lineage>
</organism>
<reference evidence="2 3" key="1">
    <citation type="submission" date="2020-01" db="EMBL/GenBank/DDBJ databases">
        <title>Insect and environment-associated Actinomycetes.</title>
        <authorList>
            <person name="Currrie C."/>
            <person name="Chevrette M."/>
            <person name="Carlson C."/>
            <person name="Stubbendieck R."/>
            <person name="Wendt-Pienkowski E."/>
        </authorList>
    </citation>
    <scope>NUCLEOTIDE SEQUENCE [LARGE SCALE GENOMIC DNA]</scope>
    <source>
        <strain evidence="2 3">SID8189</strain>
    </source>
</reference>
<dbReference type="InterPro" id="IPR011990">
    <property type="entry name" value="TPR-like_helical_dom_sf"/>
</dbReference>
<evidence type="ECO:0000313" key="3">
    <source>
        <dbReference type="Proteomes" id="UP000471745"/>
    </source>
</evidence>
<dbReference type="AlphaFoldDB" id="A0A9X5HE07"/>
<evidence type="ECO:0000259" key="1">
    <source>
        <dbReference type="Pfam" id="PF03704"/>
    </source>
</evidence>
<gene>
    <name evidence="2" type="ORF">G3I18_22630</name>
</gene>
<dbReference type="InterPro" id="IPR005158">
    <property type="entry name" value="BTAD"/>
</dbReference>
<evidence type="ECO:0000313" key="2">
    <source>
        <dbReference type="EMBL" id="NEC51335.1"/>
    </source>
</evidence>
<dbReference type="Gene3D" id="1.25.40.10">
    <property type="entry name" value="Tetratricopeptide repeat domain"/>
    <property type="match status" value="1"/>
</dbReference>
<accession>A0A9X5HE07</accession>
<sequence>MAAAFGELRLTVHLLHVAAGFDLGKYWPLAAELARLTVARPEHETLPAFRAATLCACGRRADALHVLASARARMTAHLGLGLTRELKDLRTTLLRDGPV</sequence>
<protein>
    <recommendedName>
        <fullName evidence="1">Bacterial transcriptional activator domain-containing protein</fullName>
    </recommendedName>
</protein>
<name>A0A9X5HE07_9ACTN</name>
<comment type="caution">
    <text evidence="2">The sequence shown here is derived from an EMBL/GenBank/DDBJ whole genome shotgun (WGS) entry which is preliminary data.</text>
</comment>
<dbReference type="SUPFAM" id="SSF48452">
    <property type="entry name" value="TPR-like"/>
    <property type="match status" value="1"/>
</dbReference>